<dbReference type="Gene3D" id="1.10.12.10">
    <property type="entry name" value="Lyase 2-enoyl-coa Hydratase, Chain A, domain 2"/>
    <property type="match status" value="1"/>
</dbReference>
<name>A0A2G8L333_STIJA</name>
<dbReference type="AlphaFoldDB" id="A0A2G8L333"/>
<dbReference type="PANTHER" id="PTHR43684:SF1">
    <property type="entry name" value="ENOYL-COA DELTA ISOMERASE 2"/>
    <property type="match status" value="1"/>
</dbReference>
<evidence type="ECO:0000313" key="4">
    <source>
        <dbReference type="EMBL" id="PIK54658.1"/>
    </source>
</evidence>
<dbReference type="STRING" id="307972.A0A2G8L333"/>
<dbReference type="PANTHER" id="PTHR43684">
    <property type="match status" value="1"/>
</dbReference>
<organism evidence="4 5">
    <name type="scientific">Stichopus japonicus</name>
    <name type="common">Sea cucumber</name>
    <dbReference type="NCBI Taxonomy" id="307972"/>
    <lineage>
        <taxon>Eukaryota</taxon>
        <taxon>Metazoa</taxon>
        <taxon>Echinodermata</taxon>
        <taxon>Eleutherozoa</taxon>
        <taxon>Echinozoa</taxon>
        <taxon>Holothuroidea</taxon>
        <taxon>Aspidochirotacea</taxon>
        <taxon>Aspidochirotida</taxon>
        <taxon>Stichopodidae</taxon>
        <taxon>Apostichopus</taxon>
    </lineage>
</organism>
<comment type="caution">
    <text evidence="4">The sequence shown here is derived from an EMBL/GenBank/DDBJ whole genome shotgun (WGS) entry which is preliminary data.</text>
</comment>
<dbReference type="Gene3D" id="3.90.226.10">
    <property type="entry name" value="2-enoyl-CoA Hydratase, Chain A, domain 1"/>
    <property type="match status" value="1"/>
</dbReference>
<keyword evidence="5" id="KW-1185">Reference proteome</keyword>
<protein>
    <recommendedName>
        <fullName evidence="6">Enoyl-CoA delta isomerase 2, mitochondrial</fullName>
    </recommendedName>
</protein>
<accession>A0A2G8L333</accession>
<dbReference type="EMBL" id="MRZV01000239">
    <property type="protein sequence ID" value="PIK54658.1"/>
    <property type="molecule type" value="Genomic_DNA"/>
</dbReference>
<dbReference type="GO" id="GO:0004165">
    <property type="term" value="F:delta(3)-delta(2)-enoyl-CoA isomerase activity"/>
    <property type="evidence" value="ECO:0007669"/>
    <property type="project" value="UniProtKB-ARBA"/>
</dbReference>
<dbReference type="InterPro" id="IPR001753">
    <property type="entry name" value="Enoyl-CoA_hydra/iso"/>
</dbReference>
<dbReference type="InterPro" id="IPR014748">
    <property type="entry name" value="Enoyl-CoA_hydra_C"/>
</dbReference>
<dbReference type="OrthoDB" id="409763at2759"/>
<evidence type="ECO:0008006" key="6">
    <source>
        <dbReference type="Google" id="ProtNLM"/>
    </source>
</evidence>
<evidence type="ECO:0000256" key="2">
    <source>
        <dbReference type="ARBA" id="ARBA00023140"/>
    </source>
</evidence>
<dbReference type="GO" id="GO:0005777">
    <property type="term" value="C:peroxisome"/>
    <property type="evidence" value="ECO:0007669"/>
    <property type="project" value="UniProtKB-SubCell"/>
</dbReference>
<reference evidence="4 5" key="1">
    <citation type="journal article" date="2017" name="PLoS Biol.">
        <title>The sea cucumber genome provides insights into morphological evolution and visceral regeneration.</title>
        <authorList>
            <person name="Zhang X."/>
            <person name="Sun L."/>
            <person name="Yuan J."/>
            <person name="Sun Y."/>
            <person name="Gao Y."/>
            <person name="Zhang L."/>
            <person name="Li S."/>
            <person name="Dai H."/>
            <person name="Hamel J.F."/>
            <person name="Liu C."/>
            <person name="Yu Y."/>
            <person name="Liu S."/>
            <person name="Lin W."/>
            <person name="Guo K."/>
            <person name="Jin S."/>
            <person name="Xu P."/>
            <person name="Storey K.B."/>
            <person name="Huan P."/>
            <person name="Zhang T."/>
            <person name="Zhou Y."/>
            <person name="Zhang J."/>
            <person name="Lin C."/>
            <person name="Li X."/>
            <person name="Xing L."/>
            <person name="Huo D."/>
            <person name="Sun M."/>
            <person name="Wang L."/>
            <person name="Mercier A."/>
            <person name="Li F."/>
            <person name="Yang H."/>
            <person name="Xiang J."/>
        </authorList>
    </citation>
    <scope>NUCLEOTIDE SEQUENCE [LARGE SCALE GENOMIC DNA]</scope>
    <source>
        <strain evidence="4">Shaxun</strain>
        <tissue evidence="4">Muscle</tissue>
    </source>
</reference>
<dbReference type="Proteomes" id="UP000230750">
    <property type="component" value="Unassembled WGS sequence"/>
</dbReference>
<dbReference type="InterPro" id="IPR029045">
    <property type="entry name" value="ClpP/crotonase-like_dom_sf"/>
</dbReference>
<dbReference type="Pfam" id="PF00378">
    <property type="entry name" value="ECH_1"/>
    <property type="match status" value="1"/>
</dbReference>
<dbReference type="SUPFAM" id="SSF52096">
    <property type="entry name" value="ClpP/crotonase"/>
    <property type="match status" value="1"/>
</dbReference>
<feature type="non-terminal residue" evidence="4">
    <location>
        <position position="1"/>
    </location>
</feature>
<proteinExistence type="predicted"/>
<gene>
    <name evidence="4" type="ORF">BSL78_08435</name>
</gene>
<evidence type="ECO:0000313" key="5">
    <source>
        <dbReference type="Proteomes" id="UP000230750"/>
    </source>
</evidence>
<dbReference type="FunFam" id="3.90.226.10:FF:000084">
    <property type="entry name" value="Enoyl-CoA delta isomerase 2, mitochondrial"/>
    <property type="match status" value="1"/>
</dbReference>
<keyword evidence="2" id="KW-0576">Peroxisome</keyword>
<keyword evidence="3" id="KW-0413">Isomerase</keyword>
<evidence type="ECO:0000256" key="3">
    <source>
        <dbReference type="ARBA" id="ARBA00023235"/>
    </source>
</evidence>
<dbReference type="InterPro" id="IPR051053">
    <property type="entry name" value="ECH/Chromodomain_protein"/>
</dbReference>
<evidence type="ECO:0000256" key="1">
    <source>
        <dbReference type="ARBA" id="ARBA00004275"/>
    </source>
</evidence>
<comment type="subcellular location">
    <subcellularLocation>
        <location evidence="1">Peroxisome</location>
    </subcellularLocation>
</comment>
<dbReference type="CDD" id="cd06558">
    <property type="entry name" value="crotonase-like"/>
    <property type="match status" value="1"/>
</dbReference>
<sequence length="268" mass="29591">QAVAAHSQYNCLIYNVNEGVATVTLNRPRKRNALNKEMWTELILALRSASRDDRVVVCVLTGSGDYFSSGNDLNNFIEASKRGSNAADYLTFENVPLVKLLVDILIDFPKQLIAAVNGPAIGIAVTSLGLMDVVYASDTATFLTPFTSLGQCAEACSSYTFPKNNGPSKAYEVLFFGRKLSAQDAKDCNLISEVFPEDSFQREVQTRAVKFAALPRKTLQAAKKLCRDGEREHLRDALKRESDVLAVLTSSDECRDAIKNFFVRKSKM</sequence>